<gene>
    <name evidence="3" type="ORF">DFP90_102493</name>
</gene>
<evidence type="ECO:0000256" key="2">
    <source>
        <dbReference type="SAM" id="MobiDB-lite"/>
    </source>
</evidence>
<keyword evidence="3" id="KW-0966">Cell projection</keyword>
<feature type="region of interest" description="Disordered" evidence="2">
    <location>
        <begin position="1"/>
        <end position="34"/>
    </location>
</feature>
<evidence type="ECO:0000256" key="1">
    <source>
        <dbReference type="ARBA" id="ARBA00010690"/>
    </source>
</evidence>
<sequence>MAEEEKDGLENLLGTPKAAEEAKADIASKGESTNDSVAVALSYDPADRDSAPSVVASGKGSLAERILEKAAEHGVPIHKDADLVSILAATEVGEEIPVEAFIAVAEILRFVYAANGRKLTGG</sequence>
<evidence type="ECO:0000313" key="4">
    <source>
        <dbReference type="Proteomes" id="UP000256845"/>
    </source>
</evidence>
<keyword evidence="3" id="KW-0282">Flagellum</keyword>
<reference evidence="3 4" key="1">
    <citation type="submission" date="2018-07" db="EMBL/GenBank/DDBJ databases">
        <title>Genomic Encyclopedia of Type Strains, Phase III (KMG-III): the genomes of soil and plant-associated and newly described type strains.</title>
        <authorList>
            <person name="Whitman W."/>
        </authorList>
    </citation>
    <scope>NUCLEOTIDE SEQUENCE [LARGE SCALE GENOMIC DNA]</scope>
    <source>
        <strain evidence="3 4">CECT 8488</strain>
    </source>
</reference>
<comment type="caution">
    <text evidence="3">The sequence shown here is derived from an EMBL/GenBank/DDBJ whole genome shotgun (WGS) entry which is preliminary data.</text>
</comment>
<dbReference type="Proteomes" id="UP000256845">
    <property type="component" value="Unassembled WGS sequence"/>
</dbReference>
<dbReference type="SUPFAM" id="SSF160544">
    <property type="entry name" value="EscU C-terminal domain-like"/>
    <property type="match status" value="1"/>
</dbReference>
<keyword evidence="3" id="KW-0969">Cilium</keyword>
<accession>A0A3D9HSJ4</accession>
<name>A0A3D9HSJ4_9PROT</name>
<dbReference type="PANTHER" id="PTHR30531:SF12">
    <property type="entry name" value="FLAGELLAR BIOSYNTHETIC PROTEIN FLHB"/>
    <property type="match status" value="1"/>
</dbReference>
<dbReference type="RefSeq" id="WP_115936004.1">
    <property type="nucleotide sequence ID" value="NZ_QRDW01000002.1"/>
</dbReference>
<dbReference type="PANTHER" id="PTHR30531">
    <property type="entry name" value="FLAGELLAR BIOSYNTHETIC PROTEIN FLHB"/>
    <property type="match status" value="1"/>
</dbReference>
<dbReference type="Pfam" id="PF01312">
    <property type="entry name" value="Bac_export_2"/>
    <property type="match status" value="1"/>
</dbReference>
<dbReference type="Gene3D" id="3.40.1690.10">
    <property type="entry name" value="secretion proteins EscU"/>
    <property type="match status" value="1"/>
</dbReference>
<protein>
    <submittedName>
        <fullName evidence="3">Flagellar biosynthesis protein</fullName>
    </submittedName>
</protein>
<dbReference type="GO" id="GO:0009306">
    <property type="term" value="P:protein secretion"/>
    <property type="evidence" value="ECO:0007669"/>
    <property type="project" value="InterPro"/>
</dbReference>
<dbReference type="InterPro" id="IPR006135">
    <property type="entry name" value="T3SS_substrate_exporter"/>
</dbReference>
<evidence type="ECO:0000313" key="3">
    <source>
        <dbReference type="EMBL" id="RED52472.1"/>
    </source>
</evidence>
<proteinExistence type="inferred from homology"/>
<dbReference type="OrthoDB" id="5244399at2"/>
<dbReference type="GO" id="GO:0005886">
    <property type="term" value="C:plasma membrane"/>
    <property type="evidence" value="ECO:0007669"/>
    <property type="project" value="TreeGrafter"/>
</dbReference>
<dbReference type="AlphaFoldDB" id="A0A3D9HSJ4"/>
<comment type="similarity">
    <text evidence="1">Belongs to the type III secretion exporter family.</text>
</comment>
<dbReference type="EMBL" id="QRDW01000002">
    <property type="protein sequence ID" value="RED52472.1"/>
    <property type="molecule type" value="Genomic_DNA"/>
</dbReference>
<organism evidence="3 4">
    <name type="scientific">Aestuariispira insulae</name>
    <dbReference type="NCBI Taxonomy" id="1461337"/>
    <lineage>
        <taxon>Bacteria</taxon>
        <taxon>Pseudomonadati</taxon>
        <taxon>Pseudomonadota</taxon>
        <taxon>Alphaproteobacteria</taxon>
        <taxon>Rhodospirillales</taxon>
        <taxon>Kiloniellaceae</taxon>
        <taxon>Aestuariispira</taxon>
    </lineage>
</organism>
<feature type="compositionally biased region" description="Basic and acidic residues" evidence="2">
    <location>
        <begin position="18"/>
        <end position="28"/>
    </location>
</feature>
<dbReference type="InterPro" id="IPR029025">
    <property type="entry name" value="T3SS_substrate_exporter_C"/>
</dbReference>
<keyword evidence="4" id="KW-1185">Reference proteome</keyword>